<accession>A0ABW5RB98</accession>
<comment type="caution">
    <text evidence="1">The sequence shown here is derived from an EMBL/GenBank/DDBJ whole genome shotgun (WGS) entry which is preliminary data.</text>
</comment>
<evidence type="ECO:0000313" key="2">
    <source>
        <dbReference type="Proteomes" id="UP001597497"/>
    </source>
</evidence>
<dbReference type="InterPro" id="IPR029044">
    <property type="entry name" value="Nucleotide-diphossugar_trans"/>
</dbReference>
<name>A0ABW5RB98_9BACL</name>
<dbReference type="Gene3D" id="3.40.50.720">
    <property type="entry name" value="NAD(P)-binding Rossmann-like Domain"/>
    <property type="match status" value="1"/>
</dbReference>
<dbReference type="SUPFAM" id="SSF53335">
    <property type="entry name" value="S-adenosyl-L-methionine-dependent methyltransferases"/>
    <property type="match status" value="1"/>
</dbReference>
<keyword evidence="2" id="KW-1185">Reference proteome</keyword>
<evidence type="ECO:0008006" key="3">
    <source>
        <dbReference type="Google" id="ProtNLM"/>
    </source>
</evidence>
<reference evidence="2" key="1">
    <citation type="journal article" date="2019" name="Int. J. Syst. Evol. Microbiol.">
        <title>The Global Catalogue of Microorganisms (GCM) 10K type strain sequencing project: providing services to taxonomists for standard genome sequencing and annotation.</title>
        <authorList>
            <consortium name="The Broad Institute Genomics Platform"/>
            <consortium name="The Broad Institute Genome Sequencing Center for Infectious Disease"/>
            <person name="Wu L."/>
            <person name="Ma J."/>
        </authorList>
    </citation>
    <scope>NUCLEOTIDE SEQUENCE [LARGE SCALE GENOMIC DNA]</scope>
    <source>
        <strain evidence="2">KCTC 33676</strain>
    </source>
</reference>
<gene>
    <name evidence="1" type="ORF">ACFSUC_10205</name>
</gene>
<evidence type="ECO:0000313" key="1">
    <source>
        <dbReference type="EMBL" id="MFD2671976.1"/>
    </source>
</evidence>
<dbReference type="Proteomes" id="UP001597497">
    <property type="component" value="Unassembled WGS sequence"/>
</dbReference>
<dbReference type="RefSeq" id="WP_379929453.1">
    <property type="nucleotide sequence ID" value="NZ_JBHUMM010000023.1"/>
</dbReference>
<organism evidence="1 2">
    <name type="scientific">Marinicrinis sediminis</name>
    <dbReference type="NCBI Taxonomy" id="1652465"/>
    <lineage>
        <taxon>Bacteria</taxon>
        <taxon>Bacillati</taxon>
        <taxon>Bacillota</taxon>
        <taxon>Bacilli</taxon>
        <taxon>Bacillales</taxon>
        <taxon>Paenibacillaceae</taxon>
    </lineage>
</organism>
<dbReference type="EMBL" id="JBHUMM010000023">
    <property type="protein sequence ID" value="MFD2671976.1"/>
    <property type="molecule type" value="Genomic_DNA"/>
</dbReference>
<sequence>MIGFSPYLSIVTVSRNDNHGGELLKRMQLFIDGIFEHSTFFQLPTELIIVEWNAPDEKKKLAEELYWNKEHSYCEVRIIEVNSDIHKHYRKPDKLPLHQMIGKNVGVQRARAPFILATNIDILFSKSLFQYLAKRQLESDKVYRAERYDIDHRISVNMNFEEKQRYCKNNVIRKYKKEGTFSTSCATDSELFGATEGWTHNSLGRKMVHPFTNACGDFQLMSRKKWIETKGYPEFDIYPVHMDSLLQFICLKHGIQEEILNVNMNIYHIDHEGSWSPATERAILHKFSENQIPSLSNVEMYALVEYMFKHQSFSFNHNNWGLNELKLPEWVLKSGEDIFTAVPANQEQTGEGSWELACDTDKWIKRLPTLVNNMLTRSTASFEDWVAAMHSGSGDIHSFDLEKKQIYIFGTGNCYQYYVRPVLEQFEVDIECFIDNDQNKWGQEVDQIPINSPDVLSHIHKEEVFILVASSYYGMMKHQLECMGFLEGKHFVRAWIFSSPH</sequence>
<proteinExistence type="predicted"/>
<protein>
    <recommendedName>
        <fullName evidence="3">Glycosyltransferase 2-like domain-containing protein</fullName>
    </recommendedName>
</protein>
<dbReference type="InterPro" id="IPR029063">
    <property type="entry name" value="SAM-dependent_MTases_sf"/>
</dbReference>
<dbReference type="Gene3D" id="3.90.550.10">
    <property type="entry name" value="Spore Coat Polysaccharide Biosynthesis Protein SpsA, Chain A"/>
    <property type="match status" value="1"/>
</dbReference>
<dbReference type="SUPFAM" id="SSF53448">
    <property type="entry name" value="Nucleotide-diphospho-sugar transferases"/>
    <property type="match status" value="1"/>
</dbReference>